<proteinExistence type="predicted"/>
<dbReference type="GeneID" id="42570769"/>
<reference evidence="1 2" key="1">
    <citation type="submission" date="2019-09" db="EMBL/GenBank/DDBJ databases">
        <title>Isolation and complete genome sequencing of Methylocystis species.</title>
        <authorList>
            <person name="Rumah B.L."/>
            <person name="Stead C.E."/>
            <person name="Stevens B.C."/>
            <person name="Minton N.P."/>
            <person name="Grosse-Honebrink A."/>
            <person name="Zhang Y."/>
        </authorList>
    </citation>
    <scope>NUCLEOTIDE SEQUENCE [LARGE SCALE GENOMIC DNA]</scope>
    <source>
        <strain evidence="1 2">BRCS2</strain>
        <plasmid evidence="1 2">unnamed1</plasmid>
    </source>
</reference>
<geneLocation type="plasmid" evidence="1">
    <name>unnamed1</name>
</geneLocation>
<keyword evidence="1" id="KW-0614">Plasmid</keyword>
<evidence type="ECO:0000313" key="1">
    <source>
        <dbReference type="EMBL" id="QGM99948.1"/>
    </source>
</evidence>
<dbReference type="KEGG" id="mpar:F7D14_20385"/>
<protein>
    <recommendedName>
        <fullName evidence="3">Growth inhibitor PemK</fullName>
    </recommendedName>
</protein>
<keyword evidence="2" id="KW-1185">Reference proteome</keyword>
<evidence type="ECO:0008006" key="3">
    <source>
        <dbReference type="Google" id="ProtNLM"/>
    </source>
</evidence>
<name>A0A6B8MBD3_9HYPH</name>
<dbReference type="RefSeq" id="WP_026016532.1">
    <property type="nucleotide sequence ID" value="NZ_CP044332.1"/>
</dbReference>
<sequence>MSLPTPRPGLVIGYSYLWAREHSQGTEEGNKDRPCAIVAARQIIEGREVVTVLPITHSPPANPEDAVEIPPLVKRHLGLDDLRSWIVVTETNDFLWPGADLRPVSSMSPARFEYGMLPPRFFAHVRDKVLQAHLQRRLKAVPRTE</sequence>
<organism evidence="1 2">
    <name type="scientific">Methylocystis parvus</name>
    <dbReference type="NCBI Taxonomy" id="134"/>
    <lineage>
        <taxon>Bacteria</taxon>
        <taxon>Pseudomonadati</taxon>
        <taxon>Pseudomonadota</taxon>
        <taxon>Alphaproteobacteria</taxon>
        <taxon>Hyphomicrobiales</taxon>
        <taxon>Methylocystaceae</taxon>
        <taxon>Methylocystis</taxon>
    </lineage>
</organism>
<dbReference type="EMBL" id="CP044332">
    <property type="protein sequence ID" value="QGM99948.1"/>
    <property type="molecule type" value="Genomic_DNA"/>
</dbReference>
<dbReference type="AlphaFoldDB" id="A0A6B8MBD3"/>
<accession>A0A6B8MBD3</accession>
<gene>
    <name evidence="1" type="ORF">F7D14_20385</name>
</gene>
<evidence type="ECO:0000313" key="2">
    <source>
        <dbReference type="Proteomes" id="UP000422569"/>
    </source>
</evidence>
<dbReference type="Proteomes" id="UP000422569">
    <property type="component" value="Plasmid unnamed1"/>
</dbReference>